<dbReference type="SMART" id="SM00448">
    <property type="entry name" value="REC"/>
    <property type="match status" value="1"/>
</dbReference>
<dbReference type="RefSeq" id="WP_077109998.1">
    <property type="nucleotide sequence ID" value="NZ_JAFBFH010000013.1"/>
</dbReference>
<keyword evidence="3" id="KW-0902">Two-component regulatory system</keyword>
<evidence type="ECO:0000256" key="8">
    <source>
        <dbReference type="PROSITE-ProRule" id="PRU01091"/>
    </source>
</evidence>
<dbReference type="Gene3D" id="3.40.50.2300">
    <property type="match status" value="1"/>
</dbReference>
<name>A0ABS2R6J7_9BACI</name>
<evidence type="ECO:0000256" key="7">
    <source>
        <dbReference type="PROSITE-ProRule" id="PRU00169"/>
    </source>
</evidence>
<dbReference type="InterPro" id="IPR039420">
    <property type="entry name" value="WalR-like"/>
</dbReference>
<evidence type="ECO:0000256" key="4">
    <source>
        <dbReference type="ARBA" id="ARBA00023015"/>
    </source>
</evidence>
<evidence type="ECO:0000259" key="10">
    <source>
        <dbReference type="PROSITE" id="PS51755"/>
    </source>
</evidence>
<accession>A0ABS2R6J7</accession>
<dbReference type="Pfam" id="PF00072">
    <property type="entry name" value="Response_reg"/>
    <property type="match status" value="1"/>
</dbReference>
<evidence type="ECO:0000256" key="1">
    <source>
        <dbReference type="ARBA" id="ARBA00004496"/>
    </source>
</evidence>
<proteinExistence type="predicted"/>
<feature type="modified residue" description="4-aspartylphosphate" evidence="7">
    <location>
        <position position="52"/>
    </location>
</feature>
<dbReference type="SUPFAM" id="SSF52172">
    <property type="entry name" value="CheY-like"/>
    <property type="match status" value="1"/>
</dbReference>
<dbReference type="InterPro" id="IPR036388">
    <property type="entry name" value="WH-like_DNA-bd_sf"/>
</dbReference>
<dbReference type="PANTHER" id="PTHR48111">
    <property type="entry name" value="REGULATOR OF RPOS"/>
    <property type="match status" value="1"/>
</dbReference>
<evidence type="ECO:0000313" key="12">
    <source>
        <dbReference type="Proteomes" id="UP000823485"/>
    </source>
</evidence>
<evidence type="ECO:0000256" key="6">
    <source>
        <dbReference type="ARBA" id="ARBA00023163"/>
    </source>
</evidence>
<feature type="DNA-binding region" description="OmpR/PhoB-type" evidence="8">
    <location>
        <begin position="129"/>
        <end position="227"/>
    </location>
</feature>
<evidence type="ECO:0000256" key="5">
    <source>
        <dbReference type="ARBA" id="ARBA00023125"/>
    </source>
</evidence>
<dbReference type="CDD" id="cd00383">
    <property type="entry name" value="trans_reg_C"/>
    <property type="match status" value="1"/>
</dbReference>
<dbReference type="SMART" id="SM00862">
    <property type="entry name" value="Trans_reg_C"/>
    <property type="match status" value="1"/>
</dbReference>
<sequence length="234" mass="27163">MSKIMIVEDDPKLADLLRTHLEKYGYAVVLIDHFDAILEYFMKEEPDLVLLDVNLPSFDGFYWCRQIRNVSTCPILFISARSGEMDQIMALEHGADDYITKPFHYDVVTAKIRSNLRRAYGEYAPQMEERIIKKEGLSLYIERMEIHFNGLEVSVTKKEAVLLEMLLKRCPRVVSRETLLEKLWDDQSFVDDNTLNVNITRVRKKLNELGIDNAIETIRGEGYRIVPTWGGEEA</sequence>
<dbReference type="CDD" id="cd18159">
    <property type="entry name" value="REC_OmpR_NsrR-like"/>
    <property type="match status" value="1"/>
</dbReference>
<organism evidence="11 12">
    <name type="scientific">Siminovitchia thermophila</name>
    <dbReference type="NCBI Taxonomy" id="1245522"/>
    <lineage>
        <taxon>Bacteria</taxon>
        <taxon>Bacillati</taxon>
        <taxon>Bacillota</taxon>
        <taxon>Bacilli</taxon>
        <taxon>Bacillales</taxon>
        <taxon>Bacillaceae</taxon>
        <taxon>Siminovitchia</taxon>
    </lineage>
</organism>
<comment type="caution">
    <text evidence="11">The sequence shown here is derived from an EMBL/GenBank/DDBJ whole genome shotgun (WGS) entry which is preliminary data.</text>
</comment>
<dbReference type="SUPFAM" id="SSF46894">
    <property type="entry name" value="C-terminal effector domain of the bipartite response regulators"/>
    <property type="match status" value="1"/>
</dbReference>
<keyword evidence="4" id="KW-0805">Transcription regulation</keyword>
<keyword evidence="2 7" id="KW-0597">Phosphoprotein</keyword>
<protein>
    <submittedName>
        <fullName evidence="11">DNA-binding response OmpR family regulator</fullName>
    </submittedName>
</protein>
<reference evidence="11 12" key="1">
    <citation type="submission" date="2021-01" db="EMBL/GenBank/DDBJ databases">
        <title>Genomic Encyclopedia of Type Strains, Phase IV (KMG-IV): sequencing the most valuable type-strain genomes for metagenomic binning, comparative biology and taxonomic classification.</title>
        <authorList>
            <person name="Goeker M."/>
        </authorList>
    </citation>
    <scope>NUCLEOTIDE SEQUENCE [LARGE SCALE GENOMIC DNA]</scope>
    <source>
        <strain evidence="11 12">DSM 105453</strain>
    </source>
</reference>
<dbReference type="GO" id="GO:0003677">
    <property type="term" value="F:DNA binding"/>
    <property type="evidence" value="ECO:0007669"/>
    <property type="project" value="UniProtKB-KW"/>
</dbReference>
<dbReference type="EMBL" id="JAFBFH010000013">
    <property type="protein sequence ID" value="MBM7715285.1"/>
    <property type="molecule type" value="Genomic_DNA"/>
</dbReference>
<dbReference type="Gene3D" id="6.10.250.690">
    <property type="match status" value="1"/>
</dbReference>
<keyword evidence="12" id="KW-1185">Reference proteome</keyword>
<dbReference type="PROSITE" id="PS50110">
    <property type="entry name" value="RESPONSE_REGULATORY"/>
    <property type="match status" value="1"/>
</dbReference>
<evidence type="ECO:0000313" key="11">
    <source>
        <dbReference type="EMBL" id="MBM7715285.1"/>
    </source>
</evidence>
<feature type="domain" description="OmpR/PhoB-type" evidence="10">
    <location>
        <begin position="129"/>
        <end position="227"/>
    </location>
</feature>
<dbReference type="Gene3D" id="1.10.10.10">
    <property type="entry name" value="Winged helix-like DNA-binding domain superfamily/Winged helix DNA-binding domain"/>
    <property type="match status" value="1"/>
</dbReference>
<dbReference type="InterPro" id="IPR011006">
    <property type="entry name" value="CheY-like_superfamily"/>
</dbReference>
<keyword evidence="6" id="KW-0804">Transcription</keyword>
<keyword evidence="5 8" id="KW-0238">DNA-binding</keyword>
<dbReference type="InterPro" id="IPR016032">
    <property type="entry name" value="Sig_transdc_resp-reg_C-effctor"/>
</dbReference>
<dbReference type="PROSITE" id="PS51755">
    <property type="entry name" value="OMPR_PHOB"/>
    <property type="match status" value="1"/>
</dbReference>
<gene>
    <name evidence="11" type="ORF">JOC94_002272</name>
</gene>
<dbReference type="PANTHER" id="PTHR48111:SF31">
    <property type="entry name" value="TRANSCRIPTIONAL REGULATORY PROTEIN YXDJ"/>
    <property type="match status" value="1"/>
</dbReference>
<dbReference type="InterPro" id="IPR001867">
    <property type="entry name" value="OmpR/PhoB-type_DNA-bd"/>
</dbReference>
<evidence type="ECO:0000259" key="9">
    <source>
        <dbReference type="PROSITE" id="PS50110"/>
    </source>
</evidence>
<comment type="subcellular location">
    <subcellularLocation>
        <location evidence="1">Cytoplasm</location>
    </subcellularLocation>
</comment>
<dbReference type="Proteomes" id="UP000823485">
    <property type="component" value="Unassembled WGS sequence"/>
</dbReference>
<feature type="domain" description="Response regulatory" evidence="9">
    <location>
        <begin position="3"/>
        <end position="116"/>
    </location>
</feature>
<dbReference type="InterPro" id="IPR001789">
    <property type="entry name" value="Sig_transdc_resp-reg_receiver"/>
</dbReference>
<dbReference type="Pfam" id="PF00486">
    <property type="entry name" value="Trans_reg_C"/>
    <property type="match status" value="1"/>
</dbReference>
<evidence type="ECO:0000256" key="3">
    <source>
        <dbReference type="ARBA" id="ARBA00023012"/>
    </source>
</evidence>
<evidence type="ECO:0000256" key="2">
    <source>
        <dbReference type="ARBA" id="ARBA00022553"/>
    </source>
</evidence>